<keyword evidence="4 6" id="KW-1133">Transmembrane helix</keyword>
<evidence type="ECO:0000256" key="6">
    <source>
        <dbReference type="SAM" id="Phobius"/>
    </source>
</evidence>
<dbReference type="SUPFAM" id="SSF103473">
    <property type="entry name" value="MFS general substrate transporter"/>
    <property type="match status" value="1"/>
</dbReference>
<feature type="transmembrane region" description="Helical" evidence="6">
    <location>
        <begin position="353"/>
        <end position="372"/>
    </location>
</feature>
<dbReference type="PANTHER" id="PTHR23513">
    <property type="entry name" value="INTEGRAL MEMBRANE EFFLUX PROTEIN-RELATED"/>
    <property type="match status" value="1"/>
</dbReference>
<gene>
    <name evidence="7" type="ORF">ATK74_2650</name>
</gene>
<dbReference type="EMBL" id="PDJC01000001">
    <property type="protein sequence ID" value="PFG18070.1"/>
    <property type="molecule type" value="Genomic_DNA"/>
</dbReference>
<comment type="subcellular location">
    <subcellularLocation>
        <location evidence="1">Cell membrane</location>
        <topology evidence="1">Multi-pass membrane protein</topology>
    </subcellularLocation>
</comment>
<accession>A0A2A9CWR2</accession>
<evidence type="ECO:0000313" key="8">
    <source>
        <dbReference type="Proteomes" id="UP000226079"/>
    </source>
</evidence>
<name>A0A2A9CWR2_9ACTN</name>
<feature type="transmembrane region" description="Helical" evidence="6">
    <location>
        <begin position="108"/>
        <end position="129"/>
    </location>
</feature>
<keyword evidence="8" id="KW-1185">Reference proteome</keyword>
<organism evidence="7 8">
    <name type="scientific">Propionicimonas paludicola</name>
    <dbReference type="NCBI Taxonomy" id="185243"/>
    <lineage>
        <taxon>Bacteria</taxon>
        <taxon>Bacillati</taxon>
        <taxon>Actinomycetota</taxon>
        <taxon>Actinomycetes</taxon>
        <taxon>Propionibacteriales</taxon>
        <taxon>Nocardioidaceae</taxon>
        <taxon>Propionicimonas</taxon>
    </lineage>
</organism>
<comment type="caution">
    <text evidence="7">The sequence shown here is derived from an EMBL/GenBank/DDBJ whole genome shotgun (WGS) entry which is preliminary data.</text>
</comment>
<dbReference type="Gene3D" id="1.20.1250.20">
    <property type="entry name" value="MFS general substrate transporter like domains"/>
    <property type="match status" value="1"/>
</dbReference>
<keyword evidence="3 6" id="KW-0812">Transmembrane</keyword>
<feature type="transmembrane region" description="Helical" evidence="6">
    <location>
        <begin position="311"/>
        <end position="333"/>
    </location>
</feature>
<dbReference type="GO" id="GO:0022857">
    <property type="term" value="F:transmembrane transporter activity"/>
    <property type="evidence" value="ECO:0007669"/>
    <property type="project" value="InterPro"/>
</dbReference>
<sequence length="431" mass="44363">MSPSQQATTLLANRPFVMLLAGRTTSMLGMAFSPVALAFGLLQLPDGGPATLSIVLAAQTLPMVVFMLVGGVIADRYPRRLVLLTGELLAALGWGAIGVMLLTGFAPIALLSLAAAIAGMSSALIYPALSGIIPDLVSEDMLQPANSWLAMGASVARLAGLVAAGAVVVWLGGGWAMVTAGSLFALSGLLMMRLPRLTGTLAGAEDHPIRQLVEGWGEFKSRQWLWVCVVQWSVLILALQAAHGVLGPVVAEQELGGAAAWTVILAGEAVGAMIGVAISLAWHPQRPILVGTLLTGTAALPPILLAVSAPLWMVTGAMGLQGIGFELFGVLWLTTMQNEVPPEALSRVASYDALGSLMLGPVGLLLAGPATLAFGVHLPLLVTGLLALGTMSFALAFPEVRQLRSRLAPAASDEIAPLPSAPLATDPLVAD</sequence>
<evidence type="ECO:0000256" key="2">
    <source>
        <dbReference type="ARBA" id="ARBA00022475"/>
    </source>
</evidence>
<feature type="transmembrane region" description="Helical" evidence="6">
    <location>
        <begin position="224"/>
        <end position="246"/>
    </location>
</feature>
<feature type="transmembrane region" description="Helical" evidence="6">
    <location>
        <begin position="20"/>
        <end position="42"/>
    </location>
</feature>
<dbReference type="InterPro" id="IPR036259">
    <property type="entry name" value="MFS_trans_sf"/>
</dbReference>
<feature type="transmembrane region" description="Helical" evidence="6">
    <location>
        <begin position="288"/>
        <end position="305"/>
    </location>
</feature>
<evidence type="ECO:0000256" key="5">
    <source>
        <dbReference type="ARBA" id="ARBA00023136"/>
    </source>
</evidence>
<feature type="transmembrane region" description="Helical" evidence="6">
    <location>
        <begin position="149"/>
        <end position="169"/>
    </location>
</feature>
<keyword evidence="2" id="KW-1003">Cell membrane</keyword>
<feature type="transmembrane region" description="Helical" evidence="6">
    <location>
        <begin position="258"/>
        <end position="281"/>
    </location>
</feature>
<feature type="transmembrane region" description="Helical" evidence="6">
    <location>
        <begin position="81"/>
        <end position="102"/>
    </location>
</feature>
<dbReference type="InterPro" id="IPR011701">
    <property type="entry name" value="MFS"/>
</dbReference>
<evidence type="ECO:0000256" key="1">
    <source>
        <dbReference type="ARBA" id="ARBA00004651"/>
    </source>
</evidence>
<feature type="transmembrane region" description="Helical" evidence="6">
    <location>
        <begin position="175"/>
        <end position="192"/>
    </location>
</feature>
<protein>
    <submittedName>
        <fullName evidence="7">Putative MFS family arabinose efflux permease</fullName>
    </submittedName>
</protein>
<dbReference type="Proteomes" id="UP000226079">
    <property type="component" value="Unassembled WGS sequence"/>
</dbReference>
<feature type="transmembrane region" description="Helical" evidence="6">
    <location>
        <begin position="378"/>
        <end position="397"/>
    </location>
</feature>
<dbReference type="CDD" id="cd06173">
    <property type="entry name" value="MFS_MefA_like"/>
    <property type="match status" value="1"/>
</dbReference>
<evidence type="ECO:0000256" key="4">
    <source>
        <dbReference type="ARBA" id="ARBA00022989"/>
    </source>
</evidence>
<dbReference type="OrthoDB" id="4528313at2"/>
<dbReference type="Pfam" id="PF07690">
    <property type="entry name" value="MFS_1"/>
    <property type="match status" value="1"/>
</dbReference>
<evidence type="ECO:0000313" key="7">
    <source>
        <dbReference type="EMBL" id="PFG18070.1"/>
    </source>
</evidence>
<dbReference type="AlphaFoldDB" id="A0A2A9CWR2"/>
<evidence type="ECO:0000256" key="3">
    <source>
        <dbReference type="ARBA" id="ARBA00022692"/>
    </source>
</evidence>
<reference evidence="7 8" key="1">
    <citation type="submission" date="2017-10" db="EMBL/GenBank/DDBJ databases">
        <title>Sequencing the genomes of 1000 actinobacteria strains.</title>
        <authorList>
            <person name="Klenk H.-P."/>
        </authorList>
    </citation>
    <scope>NUCLEOTIDE SEQUENCE [LARGE SCALE GENOMIC DNA]</scope>
    <source>
        <strain evidence="7 8">DSM 15597</strain>
    </source>
</reference>
<dbReference type="GO" id="GO:0005886">
    <property type="term" value="C:plasma membrane"/>
    <property type="evidence" value="ECO:0007669"/>
    <property type="project" value="UniProtKB-SubCell"/>
</dbReference>
<feature type="transmembrane region" description="Helical" evidence="6">
    <location>
        <begin position="54"/>
        <end position="74"/>
    </location>
</feature>
<dbReference type="PANTHER" id="PTHR23513:SF11">
    <property type="entry name" value="STAPHYLOFERRIN A TRANSPORTER"/>
    <property type="match status" value="1"/>
</dbReference>
<dbReference type="RefSeq" id="WP_098461451.1">
    <property type="nucleotide sequence ID" value="NZ_PDJC01000001.1"/>
</dbReference>
<proteinExistence type="predicted"/>
<keyword evidence="5 6" id="KW-0472">Membrane</keyword>